<feature type="region of interest" description="Disordered" evidence="1">
    <location>
        <begin position="28"/>
        <end position="48"/>
    </location>
</feature>
<sequence length="130" mass="14615">MTRRKIPKNRNRTGKGFGVVVEFEELPLDPEPNPAAKSDGVKARRSTTLQKRRLTRPLVLSVLFLALLLAPRILEANPGVDAVFGEHGYCFSQVCRFEVGRFAAKEDNMVKYLAQKKGGPWCSPFQQEAR</sequence>
<name>A0A1F6GX92_9PROT</name>
<evidence type="ECO:0000256" key="1">
    <source>
        <dbReference type="SAM" id="MobiDB-lite"/>
    </source>
</evidence>
<proteinExistence type="predicted"/>
<organism evidence="3 4">
    <name type="scientific">Candidatus Lambdaproteobacteria bacterium RIFOXYD2_FULL_56_26</name>
    <dbReference type="NCBI Taxonomy" id="1817773"/>
    <lineage>
        <taxon>Bacteria</taxon>
        <taxon>Pseudomonadati</taxon>
        <taxon>Pseudomonadota</taxon>
        <taxon>Candidatus Lambdaproteobacteria</taxon>
    </lineage>
</organism>
<keyword evidence="2" id="KW-0472">Membrane</keyword>
<feature type="transmembrane region" description="Helical" evidence="2">
    <location>
        <begin position="54"/>
        <end position="74"/>
    </location>
</feature>
<comment type="caution">
    <text evidence="3">The sequence shown here is derived from an EMBL/GenBank/DDBJ whole genome shotgun (WGS) entry which is preliminary data.</text>
</comment>
<keyword evidence="2" id="KW-0812">Transmembrane</keyword>
<dbReference type="Proteomes" id="UP000177583">
    <property type="component" value="Unassembled WGS sequence"/>
</dbReference>
<dbReference type="EMBL" id="MFNF01000019">
    <property type="protein sequence ID" value="OGH02786.1"/>
    <property type="molecule type" value="Genomic_DNA"/>
</dbReference>
<keyword evidence="2" id="KW-1133">Transmembrane helix</keyword>
<accession>A0A1F6GX92</accession>
<evidence type="ECO:0000313" key="4">
    <source>
        <dbReference type="Proteomes" id="UP000177583"/>
    </source>
</evidence>
<gene>
    <name evidence="3" type="ORF">A2557_02920</name>
</gene>
<dbReference type="AlphaFoldDB" id="A0A1F6GX92"/>
<evidence type="ECO:0000313" key="3">
    <source>
        <dbReference type="EMBL" id="OGH02786.1"/>
    </source>
</evidence>
<protein>
    <submittedName>
        <fullName evidence="3">Uncharacterized protein</fullName>
    </submittedName>
</protein>
<reference evidence="3 4" key="1">
    <citation type="journal article" date="2016" name="Nat. Commun.">
        <title>Thousands of microbial genomes shed light on interconnected biogeochemical processes in an aquifer system.</title>
        <authorList>
            <person name="Anantharaman K."/>
            <person name="Brown C.T."/>
            <person name="Hug L.A."/>
            <person name="Sharon I."/>
            <person name="Castelle C.J."/>
            <person name="Probst A.J."/>
            <person name="Thomas B.C."/>
            <person name="Singh A."/>
            <person name="Wilkins M.J."/>
            <person name="Karaoz U."/>
            <person name="Brodie E.L."/>
            <person name="Williams K.H."/>
            <person name="Hubbard S.S."/>
            <person name="Banfield J.F."/>
        </authorList>
    </citation>
    <scope>NUCLEOTIDE SEQUENCE [LARGE SCALE GENOMIC DNA]</scope>
</reference>
<evidence type="ECO:0000256" key="2">
    <source>
        <dbReference type="SAM" id="Phobius"/>
    </source>
</evidence>